<sequence>MVSISSLVASSFLAASLLATADAFTTPTNIITSSTRGGAPLGASSSSDPAEVLSDYMTKSHEEKLRAIKSVEDKKNMEISVLKAEIDRLKSASSSATSVASVIAPPSPPPINLDNNLDIAEMQAKLASYQAFMAEYIVDSQNQKLAAVKEAESRVEKKFMDKIEKLLLDESSSVNGIAAPSSPASVASTATAATGGEQSLFQKRNIQITQAASVNKSRWGSMEIERANEQLLVQPLPSTEATATATATTVASTATLFDRRNAQVIASAAAGKSRWGGMEVERAMKNGVVVAVGGSGASGSSSSSAERTTNAVISLEERVNLGARLLGV</sequence>
<name>A0ABD3MMQ3_9STRA</name>
<keyword evidence="1" id="KW-0732">Signal</keyword>
<dbReference type="Proteomes" id="UP001530293">
    <property type="component" value="Unassembled WGS sequence"/>
</dbReference>
<reference evidence="2 3" key="1">
    <citation type="submission" date="2024-10" db="EMBL/GenBank/DDBJ databases">
        <title>Updated reference genomes for cyclostephanoid diatoms.</title>
        <authorList>
            <person name="Roberts W.R."/>
            <person name="Alverson A.J."/>
        </authorList>
    </citation>
    <scope>NUCLEOTIDE SEQUENCE [LARGE SCALE GENOMIC DNA]</scope>
    <source>
        <strain evidence="2 3">AJA232-27</strain>
    </source>
</reference>
<dbReference type="AlphaFoldDB" id="A0ABD3MMQ3"/>
<accession>A0ABD3MMQ3</accession>
<comment type="caution">
    <text evidence="2">The sequence shown here is derived from an EMBL/GenBank/DDBJ whole genome shotgun (WGS) entry which is preliminary data.</text>
</comment>
<evidence type="ECO:0000256" key="1">
    <source>
        <dbReference type="SAM" id="SignalP"/>
    </source>
</evidence>
<gene>
    <name evidence="2" type="ORF">ACHAWU_001321</name>
</gene>
<dbReference type="EMBL" id="JALLBG020000147">
    <property type="protein sequence ID" value="KAL3761805.1"/>
    <property type="molecule type" value="Genomic_DNA"/>
</dbReference>
<feature type="signal peptide" evidence="1">
    <location>
        <begin position="1"/>
        <end position="23"/>
    </location>
</feature>
<protein>
    <submittedName>
        <fullName evidence="2">Uncharacterized protein</fullName>
    </submittedName>
</protein>
<feature type="chain" id="PRO_5044798161" evidence="1">
    <location>
        <begin position="24"/>
        <end position="328"/>
    </location>
</feature>
<keyword evidence="3" id="KW-1185">Reference proteome</keyword>
<evidence type="ECO:0000313" key="3">
    <source>
        <dbReference type="Proteomes" id="UP001530293"/>
    </source>
</evidence>
<organism evidence="2 3">
    <name type="scientific">Discostella pseudostelligera</name>
    <dbReference type="NCBI Taxonomy" id="259834"/>
    <lineage>
        <taxon>Eukaryota</taxon>
        <taxon>Sar</taxon>
        <taxon>Stramenopiles</taxon>
        <taxon>Ochrophyta</taxon>
        <taxon>Bacillariophyta</taxon>
        <taxon>Coscinodiscophyceae</taxon>
        <taxon>Thalassiosirophycidae</taxon>
        <taxon>Stephanodiscales</taxon>
        <taxon>Stephanodiscaceae</taxon>
        <taxon>Discostella</taxon>
    </lineage>
</organism>
<proteinExistence type="predicted"/>
<evidence type="ECO:0000313" key="2">
    <source>
        <dbReference type="EMBL" id="KAL3761805.1"/>
    </source>
</evidence>